<dbReference type="InParanoid" id="A0A1Z5RP00"/>
<reference evidence="1 2" key="1">
    <citation type="journal article" date="2009" name="Nature">
        <title>The Sorghum bicolor genome and the diversification of grasses.</title>
        <authorList>
            <person name="Paterson A.H."/>
            <person name="Bowers J.E."/>
            <person name="Bruggmann R."/>
            <person name="Dubchak I."/>
            <person name="Grimwood J."/>
            <person name="Gundlach H."/>
            <person name="Haberer G."/>
            <person name="Hellsten U."/>
            <person name="Mitros T."/>
            <person name="Poliakov A."/>
            <person name="Schmutz J."/>
            <person name="Spannagl M."/>
            <person name="Tang H."/>
            <person name="Wang X."/>
            <person name="Wicker T."/>
            <person name="Bharti A.K."/>
            <person name="Chapman J."/>
            <person name="Feltus F.A."/>
            <person name="Gowik U."/>
            <person name="Grigoriev I.V."/>
            <person name="Lyons E."/>
            <person name="Maher C.A."/>
            <person name="Martis M."/>
            <person name="Narechania A."/>
            <person name="Otillar R.P."/>
            <person name="Penning B.W."/>
            <person name="Salamov A.A."/>
            <person name="Wang Y."/>
            <person name="Zhang L."/>
            <person name="Carpita N.C."/>
            <person name="Freeling M."/>
            <person name="Gingle A.R."/>
            <person name="Hash C.T."/>
            <person name="Keller B."/>
            <person name="Klein P."/>
            <person name="Kresovich S."/>
            <person name="McCann M.C."/>
            <person name="Ming R."/>
            <person name="Peterson D.G."/>
            <person name="Mehboob-ur-Rahman"/>
            <person name="Ware D."/>
            <person name="Westhoff P."/>
            <person name="Mayer K.F."/>
            <person name="Messing J."/>
            <person name="Rokhsar D.S."/>
        </authorList>
    </citation>
    <scope>NUCLEOTIDE SEQUENCE [LARGE SCALE GENOMIC DNA]</scope>
    <source>
        <strain evidence="2">cv. BTx623</strain>
    </source>
</reference>
<keyword evidence="2" id="KW-1185">Reference proteome</keyword>
<organism evidence="1 2">
    <name type="scientific">Sorghum bicolor</name>
    <name type="common">Sorghum</name>
    <name type="synonym">Sorghum vulgare</name>
    <dbReference type="NCBI Taxonomy" id="4558"/>
    <lineage>
        <taxon>Eukaryota</taxon>
        <taxon>Viridiplantae</taxon>
        <taxon>Streptophyta</taxon>
        <taxon>Embryophyta</taxon>
        <taxon>Tracheophyta</taxon>
        <taxon>Spermatophyta</taxon>
        <taxon>Magnoliopsida</taxon>
        <taxon>Liliopsida</taxon>
        <taxon>Poales</taxon>
        <taxon>Poaceae</taxon>
        <taxon>PACMAD clade</taxon>
        <taxon>Panicoideae</taxon>
        <taxon>Andropogonodae</taxon>
        <taxon>Andropogoneae</taxon>
        <taxon>Sorghinae</taxon>
        <taxon>Sorghum</taxon>
    </lineage>
</organism>
<dbReference type="EMBL" id="CM000763">
    <property type="protein sequence ID" value="OQU85321.1"/>
    <property type="molecule type" value="Genomic_DNA"/>
</dbReference>
<reference evidence="2" key="2">
    <citation type="journal article" date="2018" name="Plant J.">
        <title>The Sorghum bicolor reference genome: improved assembly, gene annotations, a transcriptome atlas, and signatures of genome organization.</title>
        <authorList>
            <person name="McCormick R.F."/>
            <person name="Truong S.K."/>
            <person name="Sreedasyam A."/>
            <person name="Jenkins J."/>
            <person name="Shu S."/>
            <person name="Sims D."/>
            <person name="Kennedy M."/>
            <person name="Amirebrahimi M."/>
            <person name="Weers B.D."/>
            <person name="McKinley B."/>
            <person name="Mattison A."/>
            <person name="Morishige D.T."/>
            <person name="Grimwood J."/>
            <person name="Schmutz J."/>
            <person name="Mullet J.E."/>
        </authorList>
    </citation>
    <scope>NUCLEOTIDE SEQUENCE [LARGE SCALE GENOMIC DNA]</scope>
    <source>
        <strain evidence="2">cv. BTx623</strain>
    </source>
</reference>
<name>A0A1Z5RP00_SORBI</name>
<protein>
    <submittedName>
        <fullName evidence="1">Uncharacterized protein</fullName>
    </submittedName>
</protein>
<dbReference type="AlphaFoldDB" id="A0A1Z5RP00"/>
<sequence>MAASPPLVSDHYAAGAGYRAIGVRVREVPVVTSKRFRRRGRGGGSWGPKTSGPCGMAAISFVLPIGDEWSAMVAAHGAGGPPLHSTLLCVQSLTIRLFAGLGLLRCAGAGGDAKARQPNRQWARAQKRPEMMMLRMRIGQLRCQAHEYYVSTNCGFRFSGQEELWFTLHKIYTVWSSGYAREFSAGTASPAALVAILC</sequence>
<accession>A0A1Z5RP00</accession>
<evidence type="ECO:0000313" key="2">
    <source>
        <dbReference type="Proteomes" id="UP000000768"/>
    </source>
</evidence>
<proteinExistence type="predicted"/>
<evidence type="ECO:0000313" key="1">
    <source>
        <dbReference type="EMBL" id="OQU85321.1"/>
    </source>
</evidence>
<dbReference type="Proteomes" id="UP000000768">
    <property type="component" value="Chromosome 4"/>
</dbReference>
<gene>
    <name evidence="1" type="ORF">SORBI_3004G216650</name>
</gene>
<dbReference type="Gramene" id="OQU85321">
    <property type="protein sequence ID" value="OQU85321"/>
    <property type="gene ID" value="SORBI_3004G216650"/>
</dbReference>